<dbReference type="PROSITE" id="PS51257">
    <property type="entry name" value="PROKAR_LIPOPROTEIN"/>
    <property type="match status" value="1"/>
</dbReference>
<name>A0A1U7CXX8_9BACT</name>
<evidence type="ECO:0000313" key="3">
    <source>
        <dbReference type="Proteomes" id="UP000186309"/>
    </source>
</evidence>
<dbReference type="Proteomes" id="UP000186309">
    <property type="component" value="Chromosome"/>
</dbReference>
<feature type="compositionally biased region" description="Low complexity" evidence="1">
    <location>
        <begin position="29"/>
        <end position="41"/>
    </location>
</feature>
<protein>
    <submittedName>
        <fullName evidence="2">Uncharacterized protein</fullName>
    </submittedName>
</protein>
<feature type="region of interest" description="Disordered" evidence="1">
    <location>
        <begin position="18"/>
        <end position="73"/>
    </location>
</feature>
<sequence length="73" mass="7496">MRLAHGLVLSTVLAFMSTGCGESTPPPSATSTAASTAAVAPDAKKGPTSKGKQTFQKRREYSAADPEGPPSKY</sequence>
<dbReference type="KEGG" id="pbor:BSF38_05387"/>
<keyword evidence="3" id="KW-1185">Reference proteome</keyword>
<accession>A0A1U7CXX8</accession>
<dbReference type="AlphaFoldDB" id="A0A1U7CXX8"/>
<evidence type="ECO:0000256" key="1">
    <source>
        <dbReference type="SAM" id="MobiDB-lite"/>
    </source>
</evidence>
<evidence type="ECO:0000313" key="2">
    <source>
        <dbReference type="EMBL" id="APW63810.1"/>
    </source>
</evidence>
<gene>
    <name evidence="2" type="ORF">BSF38_05387</name>
</gene>
<reference evidence="3" key="1">
    <citation type="submission" date="2016-12" db="EMBL/GenBank/DDBJ databases">
        <title>Comparative genomics of four Isosphaeraceae planctomycetes: a common pool of plasmids and glycoside hydrolase genes.</title>
        <authorList>
            <person name="Ivanova A."/>
        </authorList>
    </citation>
    <scope>NUCLEOTIDE SEQUENCE [LARGE SCALE GENOMIC DNA]</scope>
    <source>
        <strain evidence="3">PX4</strain>
    </source>
</reference>
<proteinExistence type="predicted"/>
<dbReference type="EMBL" id="CP019082">
    <property type="protein sequence ID" value="APW63810.1"/>
    <property type="molecule type" value="Genomic_DNA"/>
</dbReference>
<dbReference type="RefSeq" id="WP_076350118.1">
    <property type="nucleotide sequence ID" value="NZ_CP019082.1"/>
</dbReference>
<organism evidence="2 3">
    <name type="scientific">Paludisphaera borealis</name>
    <dbReference type="NCBI Taxonomy" id="1387353"/>
    <lineage>
        <taxon>Bacteria</taxon>
        <taxon>Pseudomonadati</taxon>
        <taxon>Planctomycetota</taxon>
        <taxon>Planctomycetia</taxon>
        <taxon>Isosphaerales</taxon>
        <taxon>Isosphaeraceae</taxon>
        <taxon>Paludisphaera</taxon>
    </lineage>
</organism>